<feature type="domain" description="Fumarylacetoacetase-like C-terminal" evidence="2">
    <location>
        <begin position="5"/>
        <end position="202"/>
    </location>
</feature>
<accession>A0ABT6PZQ6</accession>
<dbReference type="Pfam" id="PF01557">
    <property type="entry name" value="FAA_hydrolase"/>
    <property type="match status" value="1"/>
</dbReference>
<keyword evidence="1" id="KW-0479">Metal-binding</keyword>
<dbReference type="InterPro" id="IPR036663">
    <property type="entry name" value="Fumarylacetoacetase_C_sf"/>
</dbReference>
<dbReference type="Proteomes" id="UP001431634">
    <property type="component" value="Unassembled WGS sequence"/>
</dbReference>
<sequence length="203" mass="23184">MINNIYCVGRNYTEHAKELGNNVEAEPIIFSKPNSSLITDGMATLPNFSDDIHFETEIVVKINKDGFQIDQQDAPSYYDEIAVGLDLTARDLQTKLKDKKLPWFLSKGFKDSCYVSPFVLKSSLPKDIMFHMTINNKERQRGSTKDMIFSIDQIIVYLSRFITLKKNDLIYTGTPKGVGKLYRGDEITLFLENKEIGKLKITI</sequence>
<dbReference type="InterPro" id="IPR011234">
    <property type="entry name" value="Fumarylacetoacetase-like_C"/>
</dbReference>
<reference evidence="3" key="1">
    <citation type="submission" date="2023-05" db="EMBL/GenBank/DDBJ databases">
        <title>Whole genome sequence of Commensalibacter sp.</title>
        <authorList>
            <person name="Charoenyingcharoen P."/>
            <person name="Yukphan P."/>
        </authorList>
    </citation>
    <scope>NUCLEOTIDE SEQUENCE</scope>
    <source>
        <strain evidence="3">TBRC 16381</strain>
    </source>
</reference>
<comment type="caution">
    <text evidence="3">The sequence shown here is derived from an EMBL/GenBank/DDBJ whole genome shotgun (WGS) entry which is preliminary data.</text>
</comment>
<keyword evidence="4" id="KW-1185">Reference proteome</keyword>
<evidence type="ECO:0000313" key="4">
    <source>
        <dbReference type="Proteomes" id="UP001431634"/>
    </source>
</evidence>
<dbReference type="RefSeq" id="WP_281447497.1">
    <property type="nucleotide sequence ID" value="NZ_JASBAO010000001.1"/>
</dbReference>
<dbReference type="PANTHER" id="PTHR11820">
    <property type="entry name" value="ACYLPYRUVASE"/>
    <property type="match status" value="1"/>
</dbReference>
<evidence type="ECO:0000259" key="2">
    <source>
        <dbReference type="Pfam" id="PF01557"/>
    </source>
</evidence>
<name>A0ABT6PZQ6_9PROT</name>
<organism evidence="3 4">
    <name type="scientific">Commensalibacter oyaizuii</name>
    <dbReference type="NCBI Taxonomy" id="3043873"/>
    <lineage>
        <taxon>Bacteria</taxon>
        <taxon>Pseudomonadati</taxon>
        <taxon>Pseudomonadota</taxon>
        <taxon>Alphaproteobacteria</taxon>
        <taxon>Acetobacterales</taxon>
        <taxon>Acetobacteraceae</taxon>
    </lineage>
</organism>
<dbReference type="EMBL" id="JASBAO010000001">
    <property type="protein sequence ID" value="MDI2090350.1"/>
    <property type="molecule type" value="Genomic_DNA"/>
</dbReference>
<protein>
    <submittedName>
        <fullName evidence="3">Fumarylacetoacetate hydrolase family protein</fullName>
    </submittedName>
</protein>
<evidence type="ECO:0000256" key="1">
    <source>
        <dbReference type="ARBA" id="ARBA00022723"/>
    </source>
</evidence>
<evidence type="ECO:0000313" key="3">
    <source>
        <dbReference type="EMBL" id="MDI2090350.1"/>
    </source>
</evidence>
<proteinExistence type="predicted"/>
<dbReference type="GO" id="GO:0016787">
    <property type="term" value="F:hydrolase activity"/>
    <property type="evidence" value="ECO:0007669"/>
    <property type="project" value="UniProtKB-KW"/>
</dbReference>
<keyword evidence="3" id="KW-0378">Hydrolase</keyword>
<dbReference type="PANTHER" id="PTHR11820:SF7">
    <property type="entry name" value="ACYLPYRUVASE FAHD1, MITOCHONDRIAL"/>
    <property type="match status" value="1"/>
</dbReference>
<dbReference type="Gene3D" id="3.90.850.10">
    <property type="entry name" value="Fumarylacetoacetase-like, C-terminal domain"/>
    <property type="match status" value="1"/>
</dbReference>
<dbReference type="SUPFAM" id="SSF56529">
    <property type="entry name" value="FAH"/>
    <property type="match status" value="1"/>
</dbReference>
<gene>
    <name evidence="3" type="ORF">QJV27_02945</name>
</gene>